<protein>
    <submittedName>
        <fullName evidence="1">Uncharacterized protein</fullName>
    </submittedName>
</protein>
<comment type="caution">
    <text evidence="1">The sequence shown here is derived from an EMBL/GenBank/DDBJ whole genome shotgun (WGS) entry which is preliminary data.</text>
</comment>
<dbReference type="Proteomes" id="UP001596292">
    <property type="component" value="Unassembled WGS sequence"/>
</dbReference>
<organism evidence="1 2">
    <name type="scientific">Methylobacterium komagatae</name>
    <dbReference type="NCBI Taxonomy" id="374425"/>
    <lineage>
        <taxon>Bacteria</taxon>
        <taxon>Pseudomonadati</taxon>
        <taxon>Pseudomonadota</taxon>
        <taxon>Alphaproteobacteria</taxon>
        <taxon>Hyphomicrobiales</taxon>
        <taxon>Methylobacteriaceae</taxon>
        <taxon>Methylobacterium</taxon>
    </lineage>
</organism>
<dbReference type="EMBL" id="JBHSWN010000001">
    <property type="protein sequence ID" value="MFC6792740.1"/>
    <property type="molecule type" value="Genomic_DNA"/>
</dbReference>
<gene>
    <name evidence="1" type="ORF">ACFQE0_26170</name>
</gene>
<sequence>MDAADICSAAAKALSIELGGPDYMAIIAAGKTQAALHGGENAGGGADAP</sequence>
<evidence type="ECO:0000313" key="2">
    <source>
        <dbReference type="Proteomes" id="UP001596292"/>
    </source>
</evidence>
<accession>A0ABW2BR80</accession>
<evidence type="ECO:0000313" key="1">
    <source>
        <dbReference type="EMBL" id="MFC6792740.1"/>
    </source>
</evidence>
<name>A0ABW2BR80_9HYPH</name>
<keyword evidence="2" id="KW-1185">Reference proteome</keyword>
<reference evidence="2" key="1">
    <citation type="journal article" date="2019" name="Int. J. Syst. Evol. Microbiol.">
        <title>The Global Catalogue of Microorganisms (GCM) 10K type strain sequencing project: providing services to taxonomists for standard genome sequencing and annotation.</title>
        <authorList>
            <consortium name="The Broad Institute Genomics Platform"/>
            <consortium name="The Broad Institute Genome Sequencing Center for Infectious Disease"/>
            <person name="Wu L."/>
            <person name="Ma J."/>
        </authorList>
    </citation>
    <scope>NUCLEOTIDE SEQUENCE [LARGE SCALE GENOMIC DNA]</scope>
    <source>
        <strain evidence="2">CCUG 48316</strain>
    </source>
</reference>
<dbReference type="RefSeq" id="WP_378974962.1">
    <property type="nucleotide sequence ID" value="NZ_JBHSWN010000001.1"/>
</dbReference>
<proteinExistence type="predicted"/>